<reference evidence="2" key="1">
    <citation type="submission" date="2022-02" db="EMBL/GenBank/DDBJ databases">
        <title>Fredinandcohnia quinoae sp. nov. isolated from Chenopodium quinoa seeds.</title>
        <authorList>
            <person name="Saati-Santamaria Z."/>
            <person name="Flores-Felix J.D."/>
            <person name="Igual J.M."/>
            <person name="Velazquez E."/>
            <person name="Garcia-Fraile P."/>
            <person name="Martinez-Molina E."/>
        </authorList>
    </citation>
    <scope>NUCLEOTIDE SEQUENCE</scope>
    <source>
        <strain evidence="2">SECRCQ15</strain>
    </source>
</reference>
<dbReference type="RefSeq" id="WP_240256778.1">
    <property type="nucleotide sequence ID" value="NZ_JAKTTI010000029.1"/>
</dbReference>
<feature type="domain" description="DinB-like" evidence="1">
    <location>
        <begin position="27"/>
        <end position="155"/>
    </location>
</feature>
<evidence type="ECO:0000313" key="3">
    <source>
        <dbReference type="Proteomes" id="UP001431131"/>
    </source>
</evidence>
<sequence length="162" mass="19176">MKTNVEIISDLEQFTTWVEGLKAHNHQLMFKPIAEGKWSIAEILSHIMFWDRYILKEMIPNMKQDADLSTIEFQELNDKAAEYALSGVSFEFLLEELIESRKKLVSYLRGKTDEEFTVSFKINGDAVDNYTGYPFTLYNYICDFIWHDNHHKKQMEEFLSKM</sequence>
<gene>
    <name evidence="2" type="ORF">MJG50_16110</name>
</gene>
<dbReference type="SUPFAM" id="SSF109854">
    <property type="entry name" value="DinB/YfiT-like putative metalloenzymes"/>
    <property type="match status" value="1"/>
</dbReference>
<accession>A0AAW5EB14</accession>
<evidence type="ECO:0000313" key="2">
    <source>
        <dbReference type="EMBL" id="MCH1626860.1"/>
    </source>
</evidence>
<name>A0AAW5EB14_9BACI</name>
<evidence type="ECO:0000259" key="1">
    <source>
        <dbReference type="Pfam" id="PF12867"/>
    </source>
</evidence>
<dbReference type="Gene3D" id="1.20.120.450">
    <property type="entry name" value="dinb family like domain"/>
    <property type="match status" value="1"/>
</dbReference>
<dbReference type="InterPro" id="IPR034660">
    <property type="entry name" value="DinB/YfiT-like"/>
</dbReference>
<proteinExistence type="predicted"/>
<dbReference type="Proteomes" id="UP001431131">
    <property type="component" value="Unassembled WGS sequence"/>
</dbReference>
<organism evidence="2 3">
    <name type="scientific">Fredinandcohnia quinoae</name>
    <dbReference type="NCBI Taxonomy" id="2918902"/>
    <lineage>
        <taxon>Bacteria</taxon>
        <taxon>Bacillati</taxon>
        <taxon>Bacillota</taxon>
        <taxon>Bacilli</taxon>
        <taxon>Bacillales</taxon>
        <taxon>Bacillaceae</taxon>
        <taxon>Fredinandcohnia</taxon>
    </lineage>
</organism>
<dbReference type="InterPro" id="IPR024775">
    <property type="entry name" value="DinB-like"/>
</dbReference>
<dbReference type="AlphaFoldDB" id="A0AAW5EB14"/>
<dbReference type="EMBL" id="JAKTTI010000029">
    <property type="protein sequence ID" value="MCH1626860.1"/>
    <property type="molecule type" value="Genomic_DNA"/>
</dbReference>
<keyword evidence="3" id="KW-1185">Reference proteome</keyword>
<dbReference type="Pfam" id="PF12867">
    <property type="entry name" value="DinB_2"/>
    <property type="match status" value="1"/>
</dbReference>
<comment type="caution">
    <text evidence="2">The sequence shown here is derived from an EMBL/GenBank/DDBJ whole genome shotgun (WGS) entry which is preliminary data.</text>
</comment>
<protein>
    <submittedName>
        <fullName evidence="2">DinB family protein</fullName>
    </submittedName>
</protein>